<organism evidence="2 3">
    <name type="scientific">Hypocrea jecorina (strain ATCC 56765 / BCRC 32924 / NRRL 11460 / Rut C-30)</name>
    <name type="common">Trichoderma reesei</name>
    <dbReference type="NCBI Taxonomy" id="1344414"/>
    <lineage>
        <taxon>Eukaryota</taxon>
        <taxon>Fungi</taxon>
        <taxon>Dikarya</taxon>
        <taxon>Ascomycota</taxon>
        <taxon>Pezizomycotina</taxon>
        <taxon>Sordariomycetes</taxon>
        <taxon>Hypocreomycetidae</taxon>
        <taxon>Hypocreales</taxon>
        <taxon>Hypocreaceae</taxon>
        <taxon>Trichoderma</taxon>
    </lineage>
</organism>
<evidence type="ECO:0000313" key="2">
    <source>
        <dbReference type="EMBL" id="ETS06628.1"/>
    </source>
</evidence>
<evidence type="ECO:0000313" key="3">
    <source>
        <dbReference type="Proteomes" id="UP000024376"/>
    </source>
</evidence>
<gene>
    <name evidence="2" type="ORF">M419DRAFT_121609</name>
</gene>
<accession>A0A024SKU2</accession>
<dbReference type="AlphaFoldDB" id="A0A024SKU2"/>
<protein>
    <submittedName>
        <fullName evidence="2">Uncharacterized protein</fullName>
    </submittedName>
</protein>
<proteinExistence type="predicted"/>
<evidence type="ECO:0000256" key="1">
    <source>
        <dbReference type="SAM" id="MobiDB-lite"/>
    </source>
</evidence>
<name>A0A024SKU2_HYPJR</name>
<dbReference type="Proteomes" id="UP000024376">
    <property type="component" value="Unassembled WGS sequence"/>
</dbReference>
<feature type="region of interest" description="Disordered" evidence="1">
    <location>
        <begin position="77"/>
        <end position="98"/>
    </location>
</feature>
<feature type="compositionally biased region" description="Polar residues" evidence="1">
    <location>
        <begin position="77"/>
        <end position="86"/>
    </location>
</feature>
<reference evidence="3" key="1">
    <citation type="journal article" date="2013" name="Ind. Biotechnol.">
        <title>Comparative genomics analysis of Trichoderma reesei strains.</title>
        <authorList>
            <person name="Koike H."/>
            <person name="Aerts A."/>
            <person name="LaButti K."/>
            <person name="Grigoriev I.V."/>
            <person name="Baker S.E."/>
        </authorList>
    </citation>
    <scope>NUCLEOTIDE SEQUENCE [LARGE SCALE GENOMIC DNA]</scope>
    <source>
        <strain evidence="3">ATCC 56765 / BCRC 32924 / NRRL 11460 / Rut C-30</strain>
    </source>
</reference>
<dbReference type="EMBL" id="KI911139">
    <property type="protein sequence ID" value="ETS06628.1"/>
    <property type="molecule type" value="Genomic_DNA"/>
</dbReference>
<dbReference type="HOGENOM" id="CLU_1950355_0_0_1"/>
<sequence>MEADIVDNCIQTILPNEKCPRVICSLHAQKQMPNQKYNSMLPDPPDMSGPYMNLPMCSSPPPSRVVACKDTHQSQLGYNHPSSQLVRHNKNRQDGKRGRLNTAAFYDAGLWTRALSQLRLSSLPFPPSC</sequence>
<dbReference type="KEGG" id="trr:M419DRAFT_121609"/>